<accession>A0A182SYI4</accession>
<dbReference type="Proteomes" id="UP000075901">
    <property type="component" value="Unassembled WGS sequence"/>
</dbReference>
<name>A0A182SYI4_9DIPT</name>
<feature type="signal peptide" evidence="1">
    <location>
        <begin position="1"/>
        <end position="20"/>
    </location>
</feature>
<sequence>MILSIPLSLSFGWQTTLTAAASEDRSCYELLNGQEYLQPSTAVDPNQAHFAFAVVSPNRTNSLWKLMRAYPSCFYLCNVQTGQYLMVAANDRAYVVEKHQLTSSSLPAFVFGPYYPNWPASSEAHITNTLKQQLLCVSSEMDPITQQKLIGTSANSPGSEATLGAACRWRLTAQTTCPSDILC</sequence>
<protein>
    <submittedName>
        <fullName evidence="2">Uncharacterized protein</fullName>
    </submittedName>
</protein>
<organism evidence="2 3">
    <name type="scientific">Anopheles maculatus</name>
    <dbReference type="NCBI Taxonomy" id="74869"/>
    <lineage>
        <taxon>Eukaryota</taxon>
        <taxon>Metazoa</taxon>
        <taxon>Ecdysozoa</taxon>
        <taxon>Arthropoda</taxon>
        <taxon>Hexapoda</taxon>
        <taxon>Insecta</taxon>
        <taxon>Pterygota</taxon>
        <taxon>Neoptera</taxon>
        <taxon>Endopterygota</taxon>
        <taxon>Diptera</taxon>
        <taxon>Nematocera</taxon>
        <taxon>Culicoidea</taxon>
        <taxon>Culicidae</taxon>
        <taxon>Anophelinae</taxon>
        <taxon>Anopheles</taxon>
        <taxon>Anopheles maculatus group</taxon>
    </lineage>
</organism>
<evidence type="ECO:0000256" key="1">
    <source>
        <dbReference type="SAM" id="SignalP"/>
    </source>
</evidence>
<proteinExistence type="predicted"/>
<keyword evidence="1" id="KW-0732">Signal</keyword>
<feature type="chain" id="PRO_5008136257" evidence="1">
    <location>
        <begin position="21"/>
        <end position="183"/>
    </location>
</feature>
<evidence type="ECO:0000313" key="3">
    <source>
        <dbReference type="Proteomes" id="UP000075901"/>
    </source>
</evidence>
<reference evidence="3" key="1">
    <citation type="submission" date="2013-09" db="EMBL/GenBank/DDBJ databases">
        <title>The Genome Sequence of Anopheles maculatus species B.</title>
        <authorList>
            <consortium name="The Broad Institute Genomics Platform"/>
            <person name="Neafsey D.E."/>
            <person name="Besansky N."/>
            <person name="Howell P."/>
            <person name="Walton C."/>
            <person name="Young S.K."/>
            <person name="Zeng Q."/>
            <person name="Gargeya S."/>
            <person name="Fitzgerald M."/>
            <person name="Haas B."/>
            <person name="Abouelleil A."/>
            <person name="Allen A.W."/>
            <person name="Alvarado L."/>
            <person name="Arachchi H.M."/>
            <person name="Berlin A.M."/>
            <person name="Chapman S.B."/>
            <person name="Gainer-Dewar J."/>
            <person name="Goldberg J."/>
            <person name="Griggs A."/>
            <person name="Gujja S."/>
            <person name="Hansen M."/>
            <person name="Howarth C."/>
            <person name="Imamovic A."/>
            <person name="Ireland A."/>
            <person name="Larimer J."/>
            <person name="McCowan C."/>
            <person name="Murphy C."/>
            <person name="Pearson M."/>
            <person name="Poon T.W."/>
            <person name="Priest M."/>
            <person name="Roberts A."/>
            <person name="Saif S."/>
            <person name="Shea T."/>
            <person name="Sisk P."/>
            <person name="Sykes S."/>
            <person name="Wortman J."/>
            <person name="Nusbaum C."/>
            <person name="Birren B."/>
        </authorList>
    </citation>
    <scope>NUCLEOTIDE SEQUENCE [LARGE SCALE GENOMIC DNA]</scope>
    <source>
        <strain evidence="3">maculatus3</strain>
    </source>
</reference>
<keyword evidence="3" id="KW-1185">Reference proteome</keyword>
<dbReference type="AlphaFoldDB" id="A0A182SYI4"/>
<dbReference type="VEuPathDB" id="VectorBase:AMAM016002"/>
<evidence type="ECO:0000313" key="2">
    <source>
        <dbReference type="EnsemblMetazoa" id="AMAM016002-PA"/>
    </source>
</evidence>
<reference evidence="2" key="2">
    <citation type="submission" date="2020-05" db="UniProtKB">
        <authorList>
            <consortium name="EnsemblMetazoa"/>
        </authorList>
    </citation>
    <scope>IDENTIFICATION</scope>
    <source>
        <strain evidence="2">maculatus3</strain>
    </source>
</reference>
<dbReference type="EnsemblMetazoa" id="AMAM016002-RA">
    <property type="protein sequence ID" value="AMAM016002-PA"/>
    <property type="gene ID" value="AMAM016002"/>
</dbReference>